<organism evidence="1">
    <name type="scientific">Providencia rettgeri</name>
    <dbReference type="NCBI Taxonomy" id="587"/>
    <lineage>
        <taxon>Bacteria</taxon>
        <taxon>Pseudomonadati</taxon>
        <taxon>Pseudomonadota</taxon>
        <taxon>Gammaproteobacteria</taxon>
        <taxon>Enterobacterales</taxon>
        <taxon>Morganellaceae</taxon>
        <taxon>Providencia</taxon>
    </lineage>
</organism>
<sequence>MSLSAKYIYATAKVSMSHVLDQNAFFDIAFNENTEYVYSGINKSIIVNLDAAGKDWESIEARLLNDGWSTERFPGLLGIFQSLVAQRIACVEFHEQHPKMQWHNWFTPETFMEVKPIGYDKPLFAYKELPDEQQKQANKLMVVVSPETLTDKVFAVVGNGRVVKVDGLYEMVREPDEIKPDYDRLIFTPTKERLVLKVNKDKDTVNIAMIMS</sequence>
<accession>A0A0U3TG10</accession>
<dbReference type="RefSeq" id="WP_053764312.1">
    <property type="nucleotide sequence ID" value="NZ_CP012903.1"/>
</dbReference>
<protein>
    <submittedName>
        <fullName evidence="1">Uncharacterized protein</fullName>
    </submittedName>
</protein>
<dbReference type="AlphaFoldDB" id="A0A0U3TG10"/>
<geneLocation type="plasmid" evidence="1">
    <name>pNDM15-1091</name>
</geneLocation>
<name>A0A0U3TG10_PRORE</name>
<evidence type="ECO:0000313" key="1">
    <source>
        <dbReference type="EMBL" id="ALV81724.1"/>
    </source>
</evidence>
<keyword evidence="1" id="KW-0614">Plasmid</keyword>
<dbReference type="EMBL" id="CP012903">
    <property type="protein sequence ID" value="ALV81724.1"/>
    <property type="molecule type" value="Genomic_DNA"/>
</dbReference>
<gene>
    <name evidence="1" type="ORF">AOY08_100003</name>
</gene>
<reference evidence="1" key="1">
    <citation type="submission" date="2015-10" db="EMBL/GenBank/DDBJ databases">
        <title>Colistin resistant Pseudomonas aeruginosa ST 654 with blaNDM-1 arrives in North America.</title>
        <authorList>
            <person name="Mataseje L.F."/>
            <person name="Peirano G."/>
            <person name="Church D.L."/>
            <person name="Conly J."/>
            <person name="Mulvey M.R."/>
            <person name="Pitout J.D."/>
        </authorList>
    </citation>
    <scope>NUCLEOTIDE SEQUENCE</scope>
    <source>
        <strain evidence="1">N15-01091</strain>
        <plasmid evidence="1">pNDM15-1091</plasmid>
    </source>
</reference>
<proteinExistence type="predicted"/>